<dbReference type="AlphaFoldDB" id="A0A8J6HF86"/>
<proteinExistence type="predicted"/>
<organism evidence="3 4">
    <name type="scientific">Tenebrio molitor</name>
    <name type="common">Yellow mealworm beetle</name>
    <dbReference type="NCBI Taxonomy" id="7067"/>
    <lineage>
        <taxon>Eukaryota</taxon>
        <taxon>Metazoa</taxon>
        <taxon>Ecdysozoa</taxon>
        <taxon>Arthropoda</taxon>
        <taxon>Hexapoda</taxon>
        <taxon>Insecta</taxon>
        <taxon>Pterygota</taxon>
        <taxon>Neoptera</taxon>
        <taxon>Endopterygota</taxon>
        <taxon>Coleoptera</taxon>
        <taxon>Polyphaga</taxon>
        <taxon>Cucujiformia</taxon>
        <taxon>Tenebrionidae</taxon>
        <taxon>Tenebrio</taxon>
    </lineage>
</organism>
<keyword evidence="2" id="KW-0472">Membrane</keyword>
<evidence type="ECO:0000313" key="3">
    <source>
        <dbReference type="EMBL" id="KAH0813585.1"/>
    </source>
</evidence>
<evidence type="ECO:0000256" key="2">
    <source>
        <dbReference type="SAM" id="Phobius"/>
    </source>
</evidence>
<feature type="region of interest" description="Disordered" evidence="1">
    <location>
        <begin position="370"/>
        <end position="401"/>
    </location>
</feature>
<protein>
    <submittedName>
        <fullName evidence="3">Uncharacterized protein</fullName>
    </submittedName>
</protein>
<dbReference type="Proteomes" id="UP000719412">
    <property type="component" value="Unassembled WGS sequence"/>
</dbReference>
<comment type="caution">
    <text evidence="3">The sequence shown here is derived from an EMBL/GenBank/DDBJ whole genome shotgun (WGS) entry which is preliminary data.</text>
</comment>
<reference evidence="3" key="2">
    <citation type="submission" date="2021-08" db="EMBL/GenBank/DDBJ databases">
        <authorList>
            <person name="Eriksson T."/>
        </authorList>
    </citation>
    <scope>NUCLEOTIDE SEQUENCE</scope>
    <source>
        <strain evidence="3">Stoneville</strain>
        <tissue evidence="3">Whole head</tissue>
    </source>
</reference>
<evidence type="ECO:0000313" key="4">
    <source>
        <dbReference type="Proteomes" id="UP000719412"/>
    </source>
</evidence>
<keyword evidence="2" id="KW-0812">Transmembrane</keyword>
<keyword evidence="2" id="KW-1133">Transmembrane helix</keyword>
<reference evidence="3" key="1">
    <citation type="journal article" date="2020" name="J Insects Food Feed">
        <title>The yellow mealworm (Tenebrio molitor) genome: a resource for the emerging insects as food and feed industry.</title>
        <authorList>
            <person name="Eriksson T."/>
            <person name="Andere A."/>
            <person name="Kelstrup H."/>
            <person name="Emery V."/>
            <person name="Picard C."/>
        </authorList>
    </citation>
    <scope>NUCLEOTIDE SEQUENCE</scope>
    <source>
        <strain evidence="3">Stoneville</strain>
        <tissue evidence="3">Whole head</tissue>
    </source>
</reference>
<accession>A0A8J6HF86</accession>
<feature type="transmembrane region" description="Helical" evidence="2">
    <location>
        <begin position="58"/>
        <end position="78"/>
    </location>
</feature>
<sequence length="577" mass="63984">MAASDEEPMHHLYEVFTNCFNKIANKAPGVVPLQGRILAHNADSEPSLRRFELVGSPLGVVIVGSLLASGLFTLLGPFGGCRSGGIFSLPINYSQETSVTGGDRRCLGGCPGIQQSVHLLAPVARFRKGRLGRTPTPKLLRLKENEKSRENRWRSRKSAVTFDGRLKSKKPNQSKLHGWDDSWKAQFLSEARGCTFDRHARGQRFDRCIFDIPDRSMDRRRIDRTRYTGRSRKNLVEMPFGMTRRTNQSDRNRVLSGMRVNDGKMGDPVASVIIRLAAYVAFYREVPLYRNVLIKPEVIYSRHFYFMVKIESREIEKPGFQPPYGGIDGNGMAYAISPAGPVYTGPGASPTQATGEPFAADSPYFPFSARPGSRLSPAKPKAGLRPTKEEPAQTGTPVDNQQWVSNMGGRNGLESTPGQIANTVIGKTLYSFLDEDKKHHLPSLRSSLSSLPGPLIANHPERSRSIRRIPSGNPVRSTSHDRLLSETGSFDCFGLPVAIEKTRQSARNDCDLLLGNVFLRSFKVLEATIPTANIRSWCSYCSRNDVVVGGVNILWGIVMIDELIRNEETSSSDVLFD</sequence>
<gene>
    <name evidence="3" type="ORF">GEV33_009204</name>
</gene>
<name>A0A8J6HF86_TENMO</name>
<keyword evidence="4" id="KW-1185">Reference proteome</keyword>
<dbReference type="EMBL" id="JABDTM020025141">
    <property type="protein sequence ID" value="KAH0813585.1"/>
    <property type="molecule type" value="Genomic_DNA"/>
</dbReference>
<evidence type="ECO:0000256" key="1">
    <source>
        <dbReference type="SAM" id="MobiDB-lite"/>
    </source>
</evidence>